<sequence>MMNFLRQSRTASLILTLIRVFLGVQWLEAGLGKLLAEEGFSASGIISGALNGNANPAYPWFTSFLSFTTNAGENTFLFDSLIPWGQVLVGLALIFGAFTLLAGWAGLLMNSSFLLAGIISENPTFIYLQIIILIAGFNSARVGLDYWITPMLRRKFPFLHNDISTIRS</sequence>
<dbReference type="AlphaFoldDB" id="A0A2R5HD39"/>
<evidence type="ECO:0000256" key="1">
    <source>
        <dbReference type="SAM" id="Phobius"/>
    </source>
</evidence>
<name>A0A2R5HD39_9LACT</name>
<keyword evidence="3" id="KW-1185">Reference proteome</keyword>
<accession>A0A2R5HD39</accession>
<dbReference type="Proteomes" id="UP000245021">
    <property type="component" value="Unassembled WGS sequence"/>
</dbReference>
<protein>
    <recommendedName>
        <fullName evidence="4">DoxX family protein</fullName>
    </recommendedName>
</protein>
<feature type="transmembrane region" description="Helical" evidence="1">
    <location>
        <begin position="87"/>
        <end position="106"/>
    </location>
</feature>
<keyword evidence="1" id="KW-1133">Transmembrane helix</keyword>
<dbReference type="EMBL" id="BFFO01000001">
    <property type="protein sequence ID" value="GBG95932.1"/>
    <property type="molecule type" value="Genomic_DNA"/>
</dbReference>
<reference evidence="2 3" key="1">
    <citation type="journal article" date="2018" name="Genome Announc.">
        <title>Draft Genome Sequence of Lactococcus sp. Strain NtB2 (JCM 32569), Isolated from the Gut of the Higher Termite Nasutitermes takasagoensis.</title>
        <authorList>
            <person name="Noda S."/>
            <person name="Aihara C."/>
            <person name="Yuki M."/>
            <person name="Ohkuma M."/>
        </authorList>
    </citation>
    <scope>NUCLEOTIDE SEQUENCE [LARGE SCALE GENOMIC DNA]</scope>
    <source>
        <strain evidence="2 3">NtB2</strain>
    </source>
</reference>
<keyword evidence="1" id="KW-0812">Transmembrane</keyword>
<comment type="caution">
    <text evidence="2">The sequence shown here is derived from an EMBL/GenBank/DDBJ whole genome shotgun (WGS) entry which is preliminary data.</text>
</comment>
<evidence type="ECO:0008006" key="4">
    <source>
        <dbReference type="Google" id="ProtNLM"/>
    </source>
</evidence>
<evidence type="ECO:0000313" key="2">
    <source>
        <dbReference type="EMBL" id="GBG95932.1"/>
    </source>
</evidence>
<dbReference type="PANTHER" id="PTHR39157">
    <property type="entry name" value="INTEGRAL MEMBRANE PROTEIN-RELATED"/>
    <property type="match status" value="1"/>
</dbReference>
<feature type="transmembrane region" description="Helical" evidence="1">
    <location>
        <begin position="126"/>
        <end position="148"/>
    </location>
</feature>
<organism evidence="2 3">
    <name type="scientific">Lactococcus termiticola</name>
    <dbReference type="NCBI Taxonomy" id="2169526"/>
    <lineage>
        <taxon>Bacteria</taxon>
        <taxon>Bacillati</taxon>
        <taxon>Bacillota</taxon>
        <taxon>Bacilli</taxon>
        <taxon>Lactobacillales</taxon>
        <taxon>Streptococcaceae</taxon>
        <taxon>Lactococcus</taxon>
    </lineage>
</organism>
<gene>
    <name evidence="2" type="ORF">NtB2_00034</name>
</gene>
<dbReference type="PANTHER" id="PTHR39157:SF1">
    <property type="entry name" value="DOXX FAMILY PROTEIN"/>
    <property type="match status" value="1"/>
</dbReference>
<dbReference type="OrthoDB" id="26941at2"/>
<evidence type="ECO:0000313" key="3">
    <source>
        <dbReference type="Proteomes" id="UP000245021"/>
    </source>
</evidence>
<proteinExistence type="predicted"/>
<dbReference type="RefSeq" id="WP_109244931.1">
    <property type="nucleotide sequence ID" value="NZ_BFFO01000001.1"/>
</dbReference>
<keyword evidence="1" id="KW-0472">Membrane</keyword>